<comment type="pathway">
    <text evidence="2 12">Amino-acid biosynthesis; L-lysine biosynthesis via DAP pathway; (S)-tetrahydrodipicolinate from L-aspartate: step 3/4.</text>
</comment>
<evidence type="ECO:0000256" key="6">
    <source>
        <dbReference type="ARBA" id="ARBA00022605"/>
    </source>
</evidence>
<accession>A0AAC9KE29</accession>
<name>A0AAC9KE29_9PROT</name>
<evidence type="ECO:0000256" key="12">
    <source>
        <dbReference type="HAMAP-Rule" id="MF_00418"/>
    </source>
</evidence>
<evidence type="ECO:0000256" key="15">
    <source>
        <dbReference type="PIRSR" id="PIRSR001365-2"/>
    </source>
</evidence>
<feature type="site" description="L-lysine inhibitor binding; via carbonyl oxygen" evidence="16">
    <location>
        <position position="82"/>
    </location>
</feature>
<evidence type="ECO:0000256" key="4">
    <source>
        <dbReference type="ARBA" id="ARBA00012086"/>
    </source>
</evidence>
<dbReference type="HAMAP" id="MF_00418">
    <property type="entry name" value="DapA"/>
    <property type="match status" value="1"/>
</dbReference>
<keyword evidence="7 12" id="KW-0220">Diaminopimelate biosynthesis</keyword>
<evidence type="ECO:0000256" key="8">
    <source>
        <dbReference type="ARBA" id="ARBA00023154"/>
    </source>
</evidence>
<feature type="site" description="Part of a proton relay during catalysis" evidence="12 16">
    <location>
        <position position="140"/>
    </location>
</feature>
<dbReference type="GO" id="GO:0005829">
    <property type="term" value="C:cytosol"/>
    <property type="evidence" value="ECO:0007669"/>
    <property type="project" value="TreeGrafter"/>
</dbReference>
<evidence type="ECO:0000256" key="7">
    <source>
        <dbReference type="ARBA" id="ARBA00022915"/>
    </source>
</evidence>
<feature type="site" description="L-lysine inhibitor binding" evidence="16">
    <location>
        <position position="139"/>
    </location>
</feature>
<keyword evidence="5 12" id="KW-0963">Cytoplasm</keyword>
<dbReference type="PRINTS" id="PR00146">
    <property type="entry name" value="DHPICSNTHASE"/>
</dbReference>
<comment type="caution">
    <text evidence="12">Was originally thought to be a dihydrodipicolinate synthase (DHDPS), catalyzing the condensation of (S)-aspartate-beta-semialdehyde [(S)-ASA] and pyruvate to dihydrodipicolinate (DHDP). However, it was shown in E.coli that the product of the enzymatic reaction is not dihydrodipicolinate but in fact (4S)-4-hydroxy-2,3,4,5-tetrahydro-(2S)-dipicolinic acid (HTPA), and that the consecutive dehydration reaction leading to DHDP is not spontaneous but catalyzed by DapB.</text>
</comment>
<evidence type="ECO:0000256" key="1">
    <source>
        <dbReference type="ARBA" id="ARBA00003294"/>
    </source>
</evidence>
<comment type="subcellular location">
    <subcellularLocation>
        <location evidence="12">Cytoplasm</location>
    </subcellularLocation>
</comment>
<evidence type="ECO:0000256" key="14">
    <source>
        <dbReference type="PIRSR" id="PIRSR001365-1"/>
    </source>
</evidence>
<comment type="similarity">
    <text evidence="3 12 13">Belongs to the DapA family.</text>
</comment>
<comment type="subunit">
    <text evidence="12">Homotetramer; dimer of dimers.</text>
</comment>
<dbReference type="PIRSF" id="PIRSF001365">
    <property type="entry name" value="DHDPS"/>
    <property type="match status" value="1"/>
</dbReference>
<dbReference type="NCBIfam" id="TIGR00674">
    <property type="entry name" value="dapA"/>
    <property type="match status" value="1"/>
</dbReference>
<evidence type="ECO:0000313" key="18">
    <source>
        <dbReference type="Proteomes" id="UP000182373"/>
    </source>
</evidence>
<dbReference type="GO" id="GO:0009089">
    <property type="term" value="P:lysine biosynthetic process via diaminopimelate"/>
    <property type="evidence" value="ECO:0007669"/>
    <property type="project" value="UniProtKB-UniRule"/>
</dbReference>
<feature type="site" description="L-lysine inhibitor binding" evidence="16">
    <location>
        <position position="117"/>
    </location>
</feature>
<dbReference type="InterPro" id="IPR002220">
    <property type="entry name" value="DapA-like"/>
</dbReference>
<evidence type="ECO:0000256" key="9">
    <source>
        <dbReference type="ARBA" id="ARBA00023239"/>
    </source>
</evidence>
<protein>
    <recommendedName>
        <fullName evidence="4 12">4-hydroxy-tetrahydrodipicolinate synthase</fullName>
        <shortName evidence="12">HTPA synthase</shortName>
        <ecNumber evidence="4 12">4.3.3.7</ecNumber>
    </recommendedName>
</protein>
<keyword evidence="8 12" id="KW-0457">Lysine biosynthesis</keyword>
<feature type="site" description="L-lysine inhibitor binding" evidence="16">
    <location>
        <position position="113"/>
    </location>
</feature>
<evidence type="ECO:0000256" key="5">
    <source>
        <dbReference type="ARBA" id="ARBA00022490"/>
    </source>
</evidence>
<evidence type="ECO:0000256" key="11">
    <source>
        <dbReference type="ARBA" id="ARBA00047836"/>
    </source>
</evidence>
<dbReference type="Proteomes" id="UP000182373">
    <property type="component" value="Chromosome"/>
</dbReference>
<feature type="binding site" evidence="12 15">
    <location>
        <position position="236"/>
    </location>
    <ligand>
        <name>pyruvate</name>
        <dbReference type="ChEBI" id="CHEBI:15361"/>
    </ligand>
</feature>
<evidence type="ECO:0000256" key="2">
    <source>
        <dbReference type="ARBA" id="ARBA00005120"/>
    </source>
</evidence>
<keyword evidence="10 12" id="KW-0704">Schiff base</keyword>
<dbReference type="EMBL" id="CP018191">
    <property type="protein sequence ID" value="APH54488.1"/>
    <property type="molecule type" value="Genomic_DNA"/>
</dbReference>
<dbReference type="SUPFAM" id="SSF51569">
    <property type="entry name" value="Aldolase"/>
    <property type="match status" value="1"/>
</dbReference>
<dbReference type="EC" id="4.3.3.7" evidence="4 12"/>
<feature type="active site" description="Proton donor/acceptor" evidence="12 14">
    <location>
        <position position="166"/>
    </location>
</feature>
<feature type="active site" description="Schiff-base intermediate with substrate" evidence="12 14">
    <location>
        <position position="194"/>
    </location>
</feature>
<feature type="binding site" evidence="12 15">
    <location>
        <position position="78"/>
    </location>
    <ligand>
        <name>pyruvate</name>
        <dbReference type="ChEBI" id="CHEBI:15361"/>
    </ligand>
</feature>
<feature type="site" description="Part of a proton relay during catalysis" evidence="12 16">
    <location>
        <position position="77"/>
    </location>
</feature>
<proteinExistence type="inferred from homology"/>
<dbReference type="InterPro" id="IPR020624">
    <property type="entry name" value="Schiff_base-form_aldolases_CS"/>
</dbReference>
<dbReference type="Pfam" id="PF00701">
    <property type="entry name" value="DHDPS"/>
    <property type="match status" value="1"/>
</dbReference>
<dbReference type="PANTHER" id="PTHR12128">
    <property type="entry name" value="DIHYDRODIPICOLINATE SYNTHASE"/>
    <property type="match status" value="1"/>
</dbReference>
<dbReference type="InterPro" id="IPR020625">
    <property type="entry name" value="Schiff_base-form_aldolases_AS"/>
</dbReference>
<evidence type="ECO:0000256" key="13">
    <source>
        <dbReference type="PIRNR" id="PIRNR001365"/>
    </source>
</evidence>
<evidence type="ECO:0000256" key="3">
    <source>
        <dbReference type="ARBA" id="ARBA00007592"/>
    </source>
</evidence>
<dbReference type="GO" id="GO:0008840">
    <property type="term" value="F:4-hydroxy-tetrahydrodipicolinate synthase activity"/>
    <property type="evidence" value="ECO:0007669"/>
    <property type="project" value="UniProtKB-UniRule"/>
</dbReference>
<dbReference type="AlphaFoldDB" id="A0AAC9KE29"/>
<keyword evidence="6 12" id="KW-0028">Amino-acid biosynthesis</keyword>
<dbReference type="PROSITE" id="PS00665">
    <property type="entry name" value="DHDPS_1"/>
    <property type="match status" value="1"/>
</dbReference>
<dbReference type="SMART" id="SM01130">
    <property type="entry name" value="DHDPS"/>
    <property type="match status" value="1"/>
</dbReference>
<comment type="catalytic activity">
    <reaction evidence="11 12">
        <text>L-aspartate 4-semialdehyde + pyruvate = (2S,4S)-4-hydroxy-2,3,4,5-tetrahydrodipicolinate + H2O + H(+)</text>
        <dbReference type="Rhea" id="RHEA:34171"/>
        <dbReference type="ChEBI" id="CHEBI:15361"/>
        <dbReference type="ChEBI" id="CHEBI:15377"/>
        <dbReference type="ChEBI" id="CHEBI:15378"/>
        <dbReference type="ChEBI" id="CHEBI:67139"/>
        <dbReference type="ChEBI" id="CHEBI:537519"/>
        <dbReference type="EC" id="4.3.3.7"/>
    </reaction>
</comment>
<organism evidence="17 18">
    <name type="scientific">Granulibacter bethesdensis</name>
    <dbReference type="NCBI Taxonomy" id="364410"/>
    <lineage>
        <taxon>Bacteria</taxon>
        <taxon>Pseudomonadati</taxon>
        <taxon>Pseudomonadota</taxon>
        <taxon>Alphaproteobacteria</taxon>
        <taxon>Acetobacterales</taxon>
        <taxon>Acetobacteraceae</taxon>
        <taxon>Granulibacter</taxon>
    </lineage>
</organism>
<evidence type="ECO:0000313" key="17">
    <source>
        <dbReference type="EMBL" id="APH54488.1"/>
    </source>
</evidence>
<keyword evidence="9 12" id="KW-0456">Lyase</keyword>
<dbReference type="CDD" id="cd00950">
    <property type="entry name" value="DHDPS"/>
    <property type="match status" value="1"/>
</dbReference>
<evidence type="ECO:0000256" key="16">
    <source>
        <dbReference type="PIRSR" id="PIRSR001365-3"/>
    </source>
</evidence>
<dbReference type="GO" id="GO:0019877">
    <property type="term" value="P:diaminopimelate biosynthetic process"/>
    <property type="evidence" value="ECO:0007669"/>
    <property type="project" value="UniProtKB-UniRule"/>
</dbReference>
<comment type="function">
    <text evidence="1 12">Catalyzes the condensation of (S)-aspartate-beta-semialdehyde [(S)-ASA] and pyruvate to 4-hydroxy-tetrahydrodipicolinate (HTPA).</text>
</comment>
<dbReference type="InterPro" id="IPR013785">
    <property type="entry name" value="Aldolase_TIM"/>
</dbReference>
<dbReference type="Gene3D" id="3.20.20.70">
    <property type="entry name" value="Aldolase class I"/>
    <property type="match status" value="1"/>
</dbReference>
<evidence type="ECO:0000256" key="10">
    <source>
        <dbReference type="ARBA" id="ARBA00023270"/>
    </source>
</evidence>
<dbReference type="PROSITE" id="PS00666">
    <property type="entry name" value="DHDPS_2"/>
    <property type="match status" value="1"/>
</dbReference>
<dbReference type="InterPro" id="IPR005263">
    <property type="entry name" value="DapA"/>
</dbReference>
<sequence length="329" mass="35457">MRRIPLALSFRVFATHRVTRAGRPGPVRLRELSMFKGSLVALITPMREDGSVDEEALARFVDWQITEGTHGLVPVGTTGESATLTHNEHKRVVEITVEVAKGRVPVMAGAGSNSTTEAIDLVRHAKQAGADAALVVTPYYNKPTQEGLYLHYMAIADAVELPIYIYNIPGRSVVEMSIETMARLARHPNIVGVKDATANLVKPLQTRRLCGDDFIQLSGEDPTAVAYLAAGGAGCISVTGNIAPRLCSQMQTAWAEGRLKDAQAIQQRLYPLHEAMFVESNPVPVKYGASLLGLTAARCRLPMAPISPAAAERVREAMTEVGLLPQSVG</sequence>
<dbReference type="PANTHER" id="PTHR12128:SF66">
    <property type="entry name" value="4-HYDROXY-2-OXOGLUTARATE ALDOLASE, MITOCHONDRIAL"/>
    <property type="match status" value="1"/>
</dbReference>
<gene>
    <name evidence="12" type="primary">dapA</name>
    <name evidence="17" type="ORF">GbCGDNIH9_1195</name>
</gene>
<reference evidence="18" key="1">
    <citation type="submission" date="2016-11" db="EMBL/GenBank/DDBJ databases">
        <title>Comparative genomic and phenotypic analysis of Granulibacter bethesdensis clinical isolates from patients with chronic granulomatous disease.</title>
        <authorList>
            <person name="Zarember K.A."/>
            <person name="Porcella S.F."/>
            <person name="Chu J."/>
            <person name="Ding L."/>
            <person name="Dahlstrom E."/>
            <person name="Barbian K."/>
            <person name="Martens C."/>
            <person name="Sykora L."/>
            <person name="Kramer S."/>
            <person name="Pettinato A.M."/>
            <person name="Hong H."/>
            <person name="Wald G."/>
            <person name="Berg L.J."/>
            <person name="Rogge L.S."/>
            <person name="Greenberg D.E."/>
            <person name="Falcone E.L."/>
            <person name="Neves J.F."/>
            <person name="Simoes M.J."/>
            <person name="Casal M."/>
            <person name="Rodriguez-Lopez F.C."/>
            <person name="Zelazny A."/>
            <person name="Gallin J.I."/>
            <person name="Holland S.M."/>
        </authorList>
    </citation>
    <scope>NUCLEOTIDE SEQUENCE [LARGE SCALE GENOMIC DNA]</scope>
    <source>
        <strain evidence="18">NIH9.1</strain>
    </source>
</reference>